<dbReference type="GO" id="GO:0030246">
    <property type="term" value="F:carbohydrate binding"/>
    <property type="evidence" value="ECO:0007669"/>
    <property type="project" value="InterPro"/>
</dbReference>
<dbReference type="EMBL" id="DXDX01000114">
    <property type="protein sequence ID" value="HIY21439.1"/>
    <property type="molecule type" value="Genomic_DNA"/>
</dbReference>
<evidence type="ECO:0000313" key="2">
    <source>
        <dbReference type="Proteomes" id="UP000823868"/>
    </source>
</evidence>
<reference evidence="1" key="1">
    <citation type="journal article" date="2021" name="PeerJ">
        <title>Extensive microbial diversity within the chicken gut microbiome revealed by metagenomics and culture.</title>
        <authorList>
            <person name="Gilroy R."/>
            <person name="Ravi A."/>
            <person name="Getino M."/>
            <person name="Pursley I."/>
            <person name="Horton D.L."/>
            <person name="Alikhan N.F."/>
            <person name="Baker D."/>
            <person name="Gharbi K."/>
            <person name="Hall N."/>
            <person name="Watson M."/>
            <person name="Adriaenssens E.M."/>
            <person name="Foster-Nyarko E."/>
            <person name="Jarju S."/>
            <person name="Secka A."/>
            <person name="Antonio M."/>
            <person name="Oren A."/>
            <person name="Chaudhuri R.R."/>
            <person name="La Ragione R."/>
            <person name="Hildebrand F."/>
            <person name="Pallen M.J."/>
        </authorList>
    </citation>
    <scope>NUCLEOTIDE SEQUENCE</scope>
    <source>
        <strain evidence="1">ChiBcec16_6824</strain>
    </source>
</reference>
<reference evidence="1" key="2">
    <citation type="submission" date="2021-04" db="EMBL/GenBank/DDBJ databases">
        <authorList>
            <person name="Gilroy R."/>
        </authorList>
    </citation>
    <scope>NUCLEOTIDE SEQUENCE</scope>
    <source>
        <strain evidence="1">ChiBcec16_6824</strain>
    </source>
</reference>
<dbReference type="InterPro" id="IPR011013">
    <property type="entry name" value="Gal_mutarotase_sf_dom"/>
</dbReference>
<dbReference type="InterPro" id="IPR014718">
    <property type="entry name" value="GH-type_carb-bd"/>
</dbReference>
<feature type="non-terminal residue" evidence="1">
    <location>
        <position position="1"/>
    </location>
</feature>
<name>A0A9D2BYR7_9FIRM</name>
<dbReference type="Proteomes" id="UP000823868">
    <property type="component" value="Unassembled WGS sequence"/>
</dbReference>
<proteinExistence type="predicted"/>
<sequence length="73" mass="8006">QVEEKGTGRYLRVDTKGFPFVLLWSKPGIPDFVCIEPWMGYPGPGHDLMGRPGAMELAPGASFSRTQRITVGV</sequence>
<accession>A0A9D2BYR7</accession>
<dbReference type="GO" id="GO:0003824">
    <property type="term" value="F:catalytic activity"/>
    <property type="evidence" value="ECO:0007669"/>
    <property type="project" value="InterPro"/>
</dbReference>
<dbReference type="AlphaFoldDB" id="A0A9D2BYR7"/>
<protein>
    <submittedName>
        <fullName evidence="1">Aldose 1-epimerase family protein</fullName>
    </submittedName>
</protein>
<dbReference type="SUPFAM" id="SSF74650">
    <property type="entry name" value="Galactose mutarotase-like"/>
    <property type="match status" value="1"/>
</dbReference>
<comment type="caution">
    <text evidence="1">The sequence shown here is derived from an EMBL/GenBank/DDBJ whole genome shotgun (WGS) entry which is preliminary data.</text>
</comment>
<dbReference type="GO" id="GO:0005975">
    <property type="term" value="P:carbohydrate metabolic process"/>
    <property type="evidence" value="ECO:0007669"/>
    <property type="project" value="InterPro"/>
</dbReference>
<organism evidence="1 2">
    <name type="scientific">Candidatus Flavonifractor merdigallinarum</name>
    <dbReference type="NCBI Taxonomy" id="2838589"/>
    <lineage>
        <taxon>Bacteria</taxon>
        <taxon>Bacillati</taxon>
        <taxon>Bacillota</taxon>
        <taxon>Clostridia</taxon>
        <taxon>Eubacteriales</taxon>
        <taxon>Oscillospiraceae</taxon>
        <taxon>Flavonifractor</taxon>
    </lineage>
</organism>
<dbReference type="Gene3D" id="2.70.98.10">
    <property type="match status" value="1"/>
</dbReference>
<gene>
    <name evidence="1" type="ORF">H9841_06025</name>
</gene>
<evidence type="ECO:0000313" key="1">
    <source>
        <dbReference type="EMBL" id="HIY21439.1"/>
    </source>
</evidence>